<keyword evidence="3" id="KW-1185">Reference proteome</keyword>
<dbReference type="EMBL" id="RJSE01000007">
    <property type="protein sequence ID" value="RNL63110.1"/>
    <property type="molecule type" value="Genomic_DNA"/>
</dbReference>
<accession>A0A3N0CI60</accession>
<dbReference type="InterPro" id="IPR053853">
    <property type="entry name" value="FitA-like_RHH"/>
</dbReference>
<organism evidence="2 3">
    <name type="scientific">Nocardioides marmoriginsengisoli</name>
    <dbReference type="NCBI Taxonomy" id="661483"/>
    <lineage>
        <taxon>Bacteria</taxon>
        <taxon>Bacillati</taxon>
        <taxon>Actinomycetota</taxon>
        <taxon>Actinomycetes</taxon>
        <taxon>Propionibacteriales</taxon>
        <taxon>Nocardioidaceae</taxon>
        <taxon>Nocardioides</taxon>
    </lineage>
</organism>
<reference evidence="2 3" key="1">
    <citation type="submission" date="2018-11" db="EMBL/GenBank/DDBJ databases">
        <authorList>
            <person name="Li F."/>
        </authorList>
    </citation>
    <scope>NUCLEOTIDE SEQUENCE [LARGE SCALE GENOMIC DNA]</scope>
    <source>
        <strain evidence="2 3">Gsoil 097</strain>
    </source>
</reference>
<comment type="caution">
    <text evidence="2">The sequence shown here is derived from an EMBL/GenBank/DDBJ whole genome shotgun (WGS) entry which is preliminary data.</text>
</comment>
<gene>
    <name evidence="2" type="ORF">EFK50_15475</name>
</gene>
<name>A0A3N0CI60_9ACTN</name>
<dbReference type="Proteomes" id="UP000267128">
    <property type="component" value="Unassembled WGS sequence"/>
</dbReference>
<evidence type="ECO:0000313" key="3">
    <source>
        <dbReference type="Proteomes" id="UP000267128"/>
    </source>
</evidence>
<sequence>MTVALQIRDVPDDIRDLLAEQARTRGQSMQAYLLDVVVREAQLGSKVDLFWPPAEFRIDVAATGLDPVAIVREGRDGGFGIDRAEPDR</sequence>
<dbReference type="SUPFAM" id="SSF47598">
    <property type="entry name" value="Ribbon-helix-helix"/>
    <property type="match status" value="1"/>
</dbReference>
<evidence type="ECO:0000259" key="1">
    <source>
        <dbReference type="Pfam" id="PF22513"/>
    </source>
</evidence>
<dbReference type="GO" id="GO:0006355">
    <property type="term" value="P:regulation of DNA-templated transcription"/>
    <property type="evidence" value="ECO:0007669"/>
    <property type="project" value="InterPro"/>
</dbReference>
<dbReference type="Pfam" id="PF22513">
    <property type="entry name" value="FitA-like_RHH"/>
    <property type="match status" value="1"/>
</dbReference>
<feature type="domain" description="Antitoxin FitA-like ribbon-helix-helix" evidence="1">
    <location>
        <begin position="5"/>
        <end position="36"/>
    </location>
</feature>
<dbReference type="RefSeq" id="WP_123228402.1">
    <property type="nucleotide sequence ID" value="NZ_RJSE01000007.1"/>
</dbReference>
<proteinExistence type="predicted"/>
<protein>
    <recommendedName>
        <fullName evidence="1">Antitoxin FitA-like ribbon-helix-helix domain-containing protein</fullName>
    </recommendedName>
</protein>
<dbReference type="InterPro" id="IPR010985">
    <property type="entry name" value="Ribbon_hlx_hlx"/>
</dbReference>
<dbReference type="AlphaFoldDB" id="A0A3N0CI60"/>
<dbReference type="OrthoDB" id="2389872at2"/>
<evidence type="ECO:0000313" key="2">
    <source>
        <dbReference type="EMBL" id="RNL63110.1"/>
    </source>
</evidence>